<protein>
    <recommendedName>
        <fullName evidence="2">SH3 domain-containing protein</fullName>
    </recommendedName>
</protein>
<dbReference type="SUPFAM" id="SSF50044">
    <property type="entry name" value="SH3-domain"/>
    <property type="match status" value="1"/>
</dbReference>
<organism evidence="3 4">
    <name type="scientific">Pisolithus microcarpus 441</name>
    <dbReference type="NCBI Taxonomy" id="765257"/>
    <lineage>
        <taxon>Eukaryota</taxon>
        <taxon>Fungi</taxon>
        <taxon>Dikarya</taxon>
        <taxon>Basidiomycota</taxon>
        <taxon>Agaricomycotina</taxon>
        <taxon>Agaricomycetes</taxon>
        <taxon>Agaricomycetidae</taxon>
        <taxon>Boletales</taxon>
        <taxon>Sclerodermatineae</taxon>
        <taxon>Pisolithaceae</taxon>
        <taxon>Pisolithus</taxon>
    </lineage>
</organism>
<gene>
    <name evidence="3" type="ORF">PISMIDRAFT_28610</name>
</gene>
<evidence type="ECO:0000313" key="4">
    <source>
        <dbReference type="Proteomes" id="UP000054018"/>
    </source>
</evidence>
<dbReference type="InterPro" id="IPR036028">
    <property type="entry name" value="SH3-like_dom_sf"/>
</dbReference>
<dbReference type="EMBL" id="KN833703">
    <property type="protein sequence ID" value="KIK26235.1"/>
    <property type="molecule type" value="Genomic_DNA"/>
</dbReference>
<feature type="domain" description="SH3" evidence="2">
    <location>
        <begin position="23"/>
        <end position="70"/>
    </location>
</feature>
<dbReference type="Gene3D" id="2.30.30.40">
    <property type="entry name" value="SH3 Domains"/>
    <property type="match status" value="1"/>
</dbReference>
<dbReference type="HOGENOM" id="CLU_157433_1_0_1"/>
<dbReference type="Pfam" id="PF07653">
    <property type="entry name" value="SH3_2"/>
    <property type="match status" value="1"/>
</dbReference>
<evidence type="ECO:0000259" key="2">
    <source>
        <dbReference type="Pfam" id="PF07653"/>
    </source>
</evidence>
<accession>A0A0C9YMJ8</accession>
<keyword evidence="1" id="KW-0728">SH3 domain</keyword>
<dbReference type="Proteomes" id="UP000054018">
    <property type="component" value="Unassembled WGS sequence"/>
</dbReference>
<dbReference type="InterPro" id="IPR001452">
    <property type="entry name" value="SH3_domain"/>
</dbReference>
<proteinExistence type="predicted"/>
<keyword evidence="4" id="KW-1185">Reference proteome</keyword>
<evidence type="ECO:0000256" key="1">
    <source>
        <dbReference type="ARBA" id="ARBA00022443"/>
    </source>
</evidence>
<sequence length="103" mass="11534">MNAHDLARWTRFATKGGIGRCTAVVDCVAQEMGEDLMFLKDDEITVLMQLPEEGFYLGHCEGVVGRFSAKDVRFHGKLKKPVITKRTSDVDCGRRAECTHKFG</sequence>
<dbReference type="AlphaFoldDB" id="A0A0C9YMJ8"/>
<reference evidence="4" key="2">
    <citation type="submission" date="2015-01" db="EMBL/GenBank/DDBJ databases">
        <title>Evolutionary Origins and Diversification of the Mycorrhizal Mutualists.</title>
        <authorList>
            <consortium name="DOE Joint Genome Institute"/>
            <consortium name="Mycorrhizal Genomics Consortium"/>
            <person name="Kohler A."/>
            <person name="Kuo A."/>
            <person name="Nagy L.G."/>
            <person name="Floudas D."/>
            <person name="Copeland A."/>
            <person name="Barry K.W."/>
            <person name="Cichocki N."/>
            <person name="Veneault-Fourrey C."/>
            <person name="LaButti K."/>
            <person name="Lindquist E.A."/>
            <person name="Lipzen A."/>
            <person name="Lundell T."/>
            <person name="Morin E."/>
            <person name="Murat C."/>
            <person name="Riley R."/>
            <person name="Ohm R."/>
            <person name="Sun H."/>
            <person name="Tunlid A."/>
            <person name="Henrissat B."/>
            <person name="Grigoriev I.V."/>
            <person name="Hibbett D.S."/>
            <person name="Martin F."/>
        </authorList>
    </citation>
    <scope>NUCLEOTIDE SEQUENCE [LARGE SCALE GENOMIC DNA]</scope>
    <source>
        <strain evidence="4">441</strain>
    </source>
</reference>
<evidence type="ECO:0000313" key="3">
    <source>
        <dbReference type="EMBL" id="KIK26235.1"/>
    </source>
</evidence>
<name>A0A0C9YMJ8_9AGAM</name>
<dbReference type="OrthoDB" id="159449at2759"/>
<reference evidence="3 4" key="1">
    <citation type="submission" date="2014-04" db="EMBL/GenBank/DDBJ databases">
        <authorList>
            <consortium name="DOE Joint Genome Institute"/>
            <person name="Kuo A."/>
            <person name="Kohler A."/>
            <person name="Costa M.D."/>
            <person name="Nagy L.G."/>
            <person name="Floudas D."/>
            <person name="Copeland A."/>
            <person name="Barry K.W."/>
            <person name="Cichocki N."/>
            <person name="Veneault-Fourrey C."/>
            <person name="LaButti K."/>
            <person name="Lindquist E.A."/>
            <person name="Lipzen A."/>
            <person name="Lundell T."/>
            <person name="Morin E."/>
            <person name="Murat C."/>
            <person name="Sun H."/>
            <person name="Tunlid A."/>
            <person name="Henrissat B."/>
            <person name="Grigoriev I.V."/>
            <person name="Hibbett D.S."/>
            <person name="Martin F."/>
            <person name="Nordberg H.P."/>
            <person name="Cantor M.N."/>
            <person name="Hua S.X."/>
        </authorList>
    </citation>
    <scope>NUCLEOTIDE SEQUENCE [LARGE SCALE GENOMIC DNA]</scope>
    <source>
        <strain evidence="3 4">441</strain>
    </source>
</reference>